<feature type="region of interest" description="Disordered" evidence="7">
    <location>
        <begin position="1277"/>
        <end position="1296"/>
    </location>
</feature>
<feature type="region of interest" description="Disordered" evidence="7">
    <location>
        <begin position="1"/>
        <end position="28"/>
    </location>
</feature>
<name>A0A5N5QBF7_9AGAM</name>
<dbReference type="PANTHER" id="PTHR23244">
    <property type="entry name" value="KELCH REPEAT DOMAIN"/>
    <property type="match status" value="1"/>
</dbReference>
<feature type="compositionally biased region" description="Low complexity" evidence="7">
    <location>
        <begin position="567"/>
        <end position="589"/>
    </location>
</feature>
<evidence type="ECO:0000256" key="6">
    <source>
        <dbReference type="SAM" id="Coils"/>
    </source>
</evidence>
<accession>A0A5N5QBF7</accession>
<evidence type="ECO:0000256" key="3">
    <source>
        <dbReference type="ARBA" id="ARBA00022490"/>
    </source>
</evidence>
<feature type="compositionally biased region" description="Basic and acidic residues" evidence="7">
    <location>
        <begin position="604"/>
        <end position="656"/>
    </location>
</feature>
<proteinExistence type="predicted"/>
<keyword evidence="3" id="KW-0963">Cytoplasm</keyword>
<feature type="compositionally biased region" description="Polar residues" evidence="7">
    <location>
        <begin position="1546"/>
        <end position="1557"/>
    </location>
</feature>
<dbReference type="GO" id="GO:0051285">
    <property type="term" value="C:cell cortex of cell tip"/>
    <property type="evidence" value="ECO:0007669"/>
    <property type="project" value="TreeGrafter"/>
</dbReference>
<dbReference type="SUPFAM" id="SSF117281">
    <property type="entry name" value="Kelch motif"/>
    <property type="match status" value="1"/>
</dbReference>
<feature type="region of interest" description="Disordered" evidence="7">
    <location>
        <begin position="540"/>
        <end position="800"/>
    </location>
</feature>
<evidence type="ECO:0000256" key="7">
    <source>
        <dbReference type="SAM" id="MobiDB-lite"/>
    </source>
</evidence>
<evidence type="ECO:0000313" key="9">
    <source>
        <dbReference type="Proteomes" id="UP000383932"/>
    </source>
</evidence>
<dbReference type="Proteomes" id="UP000383932">
    <property type="component" value="Unassembled WGS sequence"/>
</dbReference>
<feature type="region of interest" description="Disordered" evidence="7">
    <location>
        <begin position="66"/>
        <end position="122"/>
    </location>
</feature>
<feature type="compositionally biased region" description="Basic and acidic residues" evidence="7">
    <location>
        <begin position="1586"/>
        <end position="1595"/>
    </location>
</feature>
<organism evidence="8 9">
    <name type="scientific">Ceratobasidium theobromae</name>
    <dbReference type="NCBI Taxonomy" id="1582974"/>
    <lineage>
        <taxon>Eukaryota</taxon>
        <taxon>Fungi</taxon>
        <taxon>Dikarya</taxon>
        <taxon>Basidiomycota</taxon>
        <taxon>Agaricomycotina</taxon>
        <taxon>Agaricomycetes</taxon>
        <taxon>Cantharellales</taxon>
        <taxon>Ceratobasidiaceae</taxon>
        <taxon>Ceratobasidium</taxon>
    </lineage>
</organism>
<dbReference type="InterPro" id="IPR015915">
    <property type="entry name" value="Kelch-typ_b-propeller"/>
</dbReference>
<evidence type="ECO:0000256" key="5">
    <source>
        <dbReference type="ARBA" id="ARBA00023054"/>
    </source>
</evidence>
<comment type="subcellular location">
    <subcellularLocation>
        <location evidence="1">Cytoplasm</location>
    </subcellularLocation>
</comment>
<feature type="region of interest" description="Disordered" evidence="7">
    <location>
        <begin position="1309"/>
        <end position="1344"/>
    </location>
</feature>
<keyword evidence="5 6" id="KW-0175">Coiled coil</keyword>
<feature type="coiled-coil region" evidence="6">
    <location>
        <begin position="919"/>
        <end position="981"/>
    </location>
</feature>
<feature type="compositionally biased region" description="Basic and acidic residues" evidence="7">
    <location>
        <begin position="736"/>
        <end position="747"/>
    </location>
</feature>
<feature type="coiled-coil region" evidence="6">
    <location>
        <begin position="1038"/>
        <end position="1107"/>
    </location>
</feature>
<evidence type="ECO:0000313" key="8">
    <source>
        <dbReference type="EMBL" id="KAB5588746.1"/>
    </source>
</evidence>
<dbReference type="PANTHER" id="PTHR23244:SF456">
    <property type="entry name" value="MULTIPLE EPIDERMAL GROWTH FACTOR-LIKE DOMAINS PROTEIN 8"/>
    <property type="match status" value="1"/>
</dbReference>
<keyword evidence="2" id="KW-0880">Kelch repeat</keyword>
<feature type="compositionally biased region" description="Low complexity" evidence="7">
    <location>
        <begin position="704"/>
        <end position="716"/>
    </location>
</feature>
<dbReference type="FunFam" id="2.120.10.80:FF:000049">
    <property type="entry name" value="Cell polarity protein (Tea1)"/>
    <property type="match status" value="1"/>
</dbReference>
<comment type="caution">
    <text evidence="8">The sequence shown here is derived from an EMBL/GenBank/DDBJ whole genome shotgun (WGS) entry which is preliminary data.</text>
</comment>
<feature type="compositionally biased region" description="Low complexity" evidence="7">
    <location>
        <begin position="105"/>
        <end position="118"/>
    </location>
</feature>
<sequence>MTRGQPRASEDVVVYRQVPATSDRKQPSRGIVVESASVTASQQLATTISFLFGKQSEGRMASFFSRKRHTAQAVPQPAPQPARPQAQAQAAPAPAMPQQPPQPQVQPQVPVQRPVQPRARQDYPWSVRRLQVDAPMRLPQGLATSDQPIVTGMSGPPLPRYGHSIPLVATPSGDIFVFGGLVKDEVKDDLWMVRGVWGPDATVGPNGRRSTKEMGVVASLMETTGDAPGPRVGHKSALVSSVLIVWGGDTLAKDGERNDDGLYLLNLSKPHTPAFSPLIAAATRDWTRVSIVGPAPLGRYGHAVGMCGNKFVVFGGQVDGEFLNDLWSFDLQSCKSPVLSWTVLIRPVVRGTSAWEPLTPAPGNEPPPRRTGHVLVTHENKIYIFGGTDGAFHYNDTWCFDMSTRTWTELTCIGFIPVPREGHAAALVGDVMYVFGGRGVDGKDLGDLGSFKISSGYLGLVSSRADRVDHRWYMFQNMGPQPSGRSGHAMATSDGRMFVVGGESGEGGPMQDDAMLVHVLDTSESTCISVRSLTRVDLIKYPESRPGQGQPPRKNGQGGSPQDAKYPQQQQPQRGLGLGLEPQPPQGQGHRSVPSSERAVATPDDPRRTLQSPDEARRTLQSPEDARRVVQTPEDARRLPSPDEARRVLSPEEPRRVLSPPVDDSRRGAHSVDEPRRGGPSIDDTRRGAQSVDEPRRLNDSWRQEPQVQAVPAAQASPPPRPPRRSDVESADEGDDRARSPNDRARSPAEALRTRSPVNMAAVAMRAQATGGSRSGSPADMKPASSVNGHARAPSAVSVRADSELEALRRRDAWMRAALARAAGAGFVWTDPDGDVVLGDWKVDDGPARLADLVVGLRQQQAKLQATFAAQVQSASDRMNEADRVRTAALQEAAFCRAKLASYESSLESDPARVERERSANLERLLAAASTERAVLERTLAERTDALALQTRLRDQAEERAVDATRRAEIAEDDKARALAENTEIMDRNLFLESSMRDHAEKLIGIQSSVTQSEAERGATSRRLEEVLALRDEHVRALEQTQAALAATTARADDLERQWDRSRQVIQTLEAEQADLRAELEARTVEAQSATQRLEAIENAWAKSREEADAHRHATTSSLGMLLDSHKELQADEDRAVRGHAEKVHAMEMELSSLRKMLKEAGNRIGESQSDVVAHQKKAEAAVADAAALRAQLGGLRAQLVSSVAEQGRLKQELAMKEAAVRERASAASSAEVRLGMLRKYLVDNGLVVDEEDINADAESRGGIVRVQQLESELRERTRLHQETERELQDANRRREDAETRIQYLVQQLERAKSAASPSSPDAEGRAASAERKREETESRLNKRIQELDHDYQMAVKYVKGTEKMMRRMKEDYAKSKALNEKLQSELDALRGITTSEAGSRTRGATGRNTPLSDEGHDNLRTQLVESQRSLQRLTADRNELKRQLEALQRDLEQSREDLVIAQNESSEREIQIEELETKLEQVEHALALARNGSDETVVERLTNENAALRREKDLLSHKVHILLDDQGGYATEGRPISGISHRESQASTENGMTQFDSFEDWQQRVNSRTSTNHRDSEYEPSTSHLPHERIRSGA</sequence>
<gene>
    <name evidence="8" type="ORF">CTheo_7814</name>
</gene>
<feature type="compositionally biased region" description="Basic and acidic residues" evidence="7">
    <location>
        <begin position="663"/>
        <end position="703"/>
    </location>
</feature>
<keyword evidence="4" id="KW-0677">Repeat</keyword>
<evidence type="ECO:0000256" key="4">
    <source>
        <dbReference type="ARBA" id="ARBA00022737"/>
    </source>
</evidence>
<feature type="region of interest" description="Disordered" evidence="7">
    <location>
        <begin position="1532"/>
        <end position="1595"/>
    </location>
</feature>
<feature type="compositionally biased region" description="Pro residues" evidence="7">
    <location>
        <begin position="94"/>
        <end position="104"/>
    </location>
</feature>
<dbReference type="GO" id="GO:0061245">
    <property type="term" value="P:establishment or maintenance of bipolar cell polarity"/>
    <property type="evidence" value="ECO:0007669"/>
    <property type="project" value="TreeGrafter"/>
</dbReference>
<keyword evidence="9" id="KW-1185">Reference proteome</keyword>
<dbReference type="Gene3D" id="2.120.10.80">
    <property type="entry name" value="Kelch-type beta propeller"/>
    <property type="match status" value="1"/>
</dbReference>
<protein>
    <submittedName>
        <fullName evidence="8">Cell polarity protein (Tea1)</fullName>
    </submittedName>
</protein>
<feature type="compositionally biased region" description="Low complexity" evidence="7">
    <location>
        <begin position="83"/>
        <end position="93"/>
    </location>
</feature>
<feature type="compositionally biased region" description="Basic and acidic residues" evidence="7">
    <location>
        <begin position="1323"/>
        <end position="1344"/>
    </location>
</feature>
<dbReference type="OrthoDB" id="45365at2759"/>
<feature type="region of interest" description="Disordered" evidence="7">
    <location>
        <begin position="1394"/>
        <end position="1418"/>
    </location>
</feature>
<evidence type="ECO:0000256" key="1">
    <source>
        <dbReference type="ARBA" id="ARBA00004496"/>
    </source>
</evidence>
<dbReference type="EMBL" id="SSOP01000378">
    <property type="protein sequence ID" value="KAB5588746.1"/>
    <property type="molecule type" value="Genomic_DNA"/>
</dbReference>
<reference evidence="8 9" key="1">
    <citation type="journal article" date="2019" name="Fungal Biol. Biotechnol.">
        <title>Draft genome sequence of fastidious pathogen Ceratobasidium theobromae, which causes vascular-streak dieback in Theobroma cacao.</title>
        <authorList>
            <person name="Ali S.S."/>
            <person name="Asman A."/>
            <person name="Shao J."/>
            <person name="Firmansyah A.P."/>
            <person name="Susilo A.W."/>
            <person name="Rosmana A."/>
            <person name="McMahon P."/>
            <person name="Junaid M."/>
            <person name="Guest D."/>
            <person name="Kheng T.Y."/>
            <person name="Meinhardt L.W."/>
            <person name="Bailey B.A."/>
        </authorList>
    </citation>
    <scope>NUCLEOTIDE SEQUENCE [LARGE SCALE GENOMIC DNA]</scope>
    <source>
        <strain evidence="8 9">CT2</strain>
    </source>
</reference>
<dbReference type="Pfam" id="PF24681">
    <property type="entry name" value="Kelch_KLHDC2_KLHL20_DRC7"/>
    <property type="match status" value="1"/>
</dbReference>
<evidence type="ECO:0000256" key="2">
    <source>
        <dbReference type="ARBA" id="ARBA00022441"/>
    </source>
</evidence>